<dbReference type="Proteomes" id="UP001444071">
    <property type="component" value="Unassembled WGS sequence"/>
</dbReference>
<gene>
    <name evidence="1" type="ORF">XENORESO_019497</name>
</gene>
<dbReference type="EMBL" id="JAHRIM010050771">
    <property type="protein sequence ID" value="MEQ2268953.1"/>
    <property type="molecule type" value="Genomic_DNA"/>
</dbReference>
<name>A0ABV0WH90_9TELE</name>
<accession>A0ABV0WH90</accession>
<evidence type="ECO:0000313" key="1">
    <source>
        <dbReference type="EMBL" id="MEQ2268953.1"/>
    </source>
</evidence>
<sequence length="114" mass="12923">MSDRNLSHVFFLQPVEYSSYHSSRASSRASSARTSPVVRVTKPVLFLSNMSVKTCLVTWVLLTSCMGWSAVVHVELEAVWLETKTCFLCLLWLYKIEIFQGLSAPEKMFGQVKT</sequence>
<protein>
    <submittedName>
        <fullName evidence="1">Uncharacterized protein</fullName>
    </submittedName>
</protein>
<keyword evidence="2" id="KW-1185">Reference proteome</keyword>
<organism evidence="1 2">
    <name type="scientific">Xenotaenia resolanae</name>
    <dbReference type="NCBI Taxonomy" id="208358"/>
    <lineage>
        <taxon>Eukaryota</taxon>
        <taxon>Metazoa</taxon>
        <taxon>Chordata</taxon>
        <taxon>Craniata</taxon>
        <taxon>Vertebrata</taxon>
        <taxon>Euteleostomi</taxon>
        <taxon>Actinopterygii</taxon>
        <taxon>Neopterygii</taxon>
        <taxon>Teleostei</taxon>
        <taxon>Neoteleostei</taxon>
        <taxon>Acanthomorphata</taxon>
        <taxon>Ovalentaria</taxon>
        <taxon>Atherinomorphae</taxon>
        <taxon>Cyprinodontiformes</taxon>
        <taxon>Goodeidae</taxon>
        <taxon>Xenotaenia</taxon>
    </lineage>
</organism>
<proteinExistence type="predicted"/>
<reference evidence="1 2" key="1">
    <citation type="submission" date="2021-06" db="EMBL/GenBank/DDBJ databases">
        <authorList>
            <person name="Palmer J.M."/>
        </authorList>
    </citation>
    <scope>NUCLEOTIDE SEQUENCE [LARGE SCALE GENOMIC DNA]</scope>
    <source>
        <strain evidence="1 2">XR_2019</strain>
        <tissue evidence="1">Muscle</tissue>
    </source>
</reference>
<evidence type="ECO:0000313" key="2">
    <source>
        <dbReference type="Proteomes" id="UP001444071"/>
    </source>
</evidence>
<comment type="caution">
    <text evidence="1">The sequence shown here is derived from an EMBL/GenBank/DDBJ whole genome shotgun (WGS) entry which is preliminary data.</text>
</comment>